<evidence type="ECO:0000259" key="16">
    <source>
        <dbReference type="Pfam" id="PF01488"/>
    </source>
</evidence>
<evidence type="ECO:0000256" key="8">
    <source>
        <dbReference type="ARBA" id="ARBA00068659"/>
    </source>
</evidence>
<dbReference type="CDD" id="cd05213">
    <property type="entry name" value="NAD_bind_Glutamyl_tRNA_reduct"/>
    <property type="match status" value="1"/>
</dbReference>
<comment type="function">
    <text evidence="9">Catalyzes the NADPH-dependent reduction of glutamyl-tRNA(Glu) to glutamate 1-semialdehyde (GSA).</text>
</comment>
<dbReference type="PROSITE" id="PS00747">
    <property type="entry name" value="GLUTR"/>
    <property type="match status" value="1"/>
</dbReference>
<dbReference type="Pfam" id="PF01488">
    <property type="entry name" value="Shikimate_DH"/>
    <property type="match status" value="1"/>
</dbReference>
<evidence type="ECO:0000256" key="6">
    <source>
        <dbReference type="ARBA" id="ARBA00023244"/>
    </source>
</evidence>
<dbReference type="FunFam" id="3.40.50.720:FF:000031">
    <property type="entry name" value="Glutamyl-tRNA reductase"/>
    <property type="match status" value="1"/>
</dbReference>
<feature type="domain" description="Glutamyl-tRNA reductase N-terminal" evidence="17">
    <location>
        <begin position="19"/>
        <end position="169"/>
    </location>
</feature>
<dbReference type="UniPathway" id="UPA00251">
    <property type="reaction ID" value="UER00316"/>
</dbReference>
<name>A0A6J4SYI4_9ACTN</name>
<dbReference type="SUPFAM" id="SSF51735">
    <property type="entry name" value="NAD(P)-binding Rossmann-fold domains"/>
    <property type="match status" value="1"/>
</dbReference>
<evidence type="ECO:0000256" key="2">
    <source>
        <dbReference type="ARBA" id="ARBA00005916"/>
    </source>
</evidence>
<feature type="domain" description="Quinate/shikimate 5-dehydrogenase/glutamyl-tRNA reductase" evidence="16">
    <location>
        <begin position="184"/>
        <end position="318"/>
    </location>
</feature>
<comment type="catalytic activity">
    <reaction evidence="7 9 14">
        <text>(S)-4-amino-5-oxopentanoate + tRNA(Glu) + NADP(+) = L-glutamyl-tRNA(Glu) + NADPH + H(+)</text>
        <dbReference type="Rhea" id="RHEA:12344"/>
        <dbReference type="Rhea" id="RHEA-COMP:9663"/>
        <dbReference type="Rhea" id="RHEA-COMP:9680"/>
        <dbReference type="ChEBI" id="CHEBI:15378"/>
        <dbReference type="ChEBI" id="CHEBI:57501"/>
        <dbReference type="ChEBI" id="CHEBI:57783"/>
        <dbReference type="ChEBI" id="CHEBI:58349"/>
        <dbReference type="ChEBI" id="CHEBI:78442"/>
        <dbReference type="ChEBI" id="CHEBI:78520"/>
        <dbReference type="EC" id="1.2.1.70"/>
    </reaction>
</comment>
<comment type="similarity">
    <text evidence="2 9 14">Belongs to the glutamyl-tRNA reductase family.</text>
</comment>
<dbReference type="InterPro" id="IPR015895">
    <property type="entry name" value="4pyrrol_synth_GluRdtase_N"/>
</dbReference>
<comment type="miscellaneous">
    <text evidence="9">During catalysis, the active site Cys acts as a nucleophile attacking the alpha-carbonyl group of tRNA-bound glutamate with the formation of a thioester intermediate between enzyme and glutamate, and the concomitant release of tRNA(Glu). The thioester intermediate is finally reduced by direct hydride transfer from NADPH, to form the product GSA.</text>
</comment>
<feature type="domain" description="Tetrapyrrole biosynthesis glutamyl-tRNA reductase dimerisation" evidence="15">
    <location>
        <begin position="333"/>
        <end position="430"/>
    </location>
</feature>
<dbReference type="SUPFAM" id="SSF69075">
    <property type="entry name" value="Glutamyl tRNA-reductase dimerization domain"/>
    <property type="match status" value="1"/>
</dbReference>
<feature type="site" description="Important for activity" evidence="9 13">
    <location>
        <position position="112"/>
    </location>
</feature>
<dbReference type="InterPro" id="IPR000343">
    <property type="entry name" value="4pyrrol_synth_GluRdtase"/>
</dbReference>
<dbReference type="GO" id="GO:0008883">
    <property type="term" value="F:glutamyl-tRNA reductase activity"/>
    <property type="evidence" value="ECO:0007669"/>
    <property type="project" value="UniProtKB-UniRule"/>
</dbReference>
<dbReference type="InterPro" id="IPR018214">
    <property type="entry name" value="GluRdtase_CS"/>
</dbReference>
<feature type="binding site" evidence="9 11">
    <location>
        <begin position="62"/>
        <end position="65"/>
    </location>
    <ligand>
        <name>substrate</name>
    </ligand>
</feature>
<dbReference type="InterPro" id="IPR036343">
    <property type="entry name" value="GluRdtase_N_sf"/>
</dbReference>
<dbReference type="SUPFAM" id="SSF69742">
    <property type="entry name" value="Glutamyl tRNA-reductase catalytic, N-terminal domain"/>
    <property type="match status" value="1"/>
</dbReference>
<keyword evidence="5 9" id="KW-0560">Oxidoreductase</keyword>
<evidence type="ECO:0000256" key="11">
    <source>
        <dbReference type="PIRSR" id="PIRSR000445-2"/>
    </source>
</evidence>
<dbReference type="GO" id="GO:0019353">
    <property type="term" value="P:protoporphyrinogen IX biosynthetic process from glutamate"/>
    <property type="evidence" value="ECO:0007669"/>
    <property type="project" value="TreeGrafter"/>
</dbReference>
<dbReference type="Pfam" id="PF00745">
    <property type="entry name" value="GlutR_dimer"/>
    <property type="match status" value="1"/>
</dbReference>
<evidence type="ECO:0000256" key="10">
    <source>
        <dbReference type="PIRSR" id="PIRSR000445-1"/>
    </source>
</evidence>
<dbReference type="PANTHER" id="PTHR43013">
    <property type="entry name" value="GLUTAMYL-TRNA REDUCTASE"/>
    <property type="match status" value="1"/>
</dbReference>
<evidence type="ECO:0000256" key="12">
    <source>
        <dbReference type="PIRSR" id="PIRSR000445-3"/>
    </source>
</evidence>
<proteinExistence type="inferred from homology"/>
<dbReference type="Pfam" id="PF05201">
    <property type="entry name" value="GlutR_N"/>
    <property type="match status" value="1"/>
</dbReference>
<evidence type="ECO:0000256" key="3">
    <source>
        <dbReference type="ARBA" id="ARBA00012970"/>
    </source>
</evidence>
<dbReference type="InterPro" id="IPR036291">
    <property type="entry name" value="NAD(P)-bd_dom_sf"/>
</dbReference>
<protein>
    <recommendedName>
        <fullName evidence="8 9">Glutamyl-tRNA reductase</fullName>
        <shortName evidence="9">GluTR</shortName>
        <ecNumber evidence="3 9">1.2.1.70</ecNumber>
    </recommendedName>
</protein>
<evidence type="ECO:0000256" key="14">
    <source>
        <dbReference type="RuleBase" id="RU000584"/>
    </source>
</evidence>
<dbReference type="PIRSF" id="PIRSF000445">
    <property type="entry name" value="4pyrrol_synth_GluRdtase"/>
    <property type="match status" value="1"/>
</dbReference>
<dbReference type="PANTHER" id="PTHR43013:SF1">
    <property type="entry name" value="GLUTAMYL-TRNA REDUCTASE"/>
    <property type="match status" value="1"/>
</dbReference>
<dbReference type="InterPro" id="IPR006151">
    <property type="entry name" value="Shikm_DH/Glu-tRNA_Rdtase"/>
</dbReference>
<evidence type="ECO:0000256" key="13">
    <source>
        <dbReference type="PIRSR" id="PIRSR000445-4"/>
    </source>
</evidence>
<evidence type="ECO:0000259" key="15">
    <source>
        <dbReference type="Pfam" id="PF00745"/>
    </source>
</evidence>
<dbReference type="NCBIfam" id="TIGR01035">
    <property type="entry name" value="hemA"/>
    <property type="match status" value="1"/>
</dbReference>
<gene>
    <name evidence="9" type="primary">hemA</name>
    <name evidence="18" type="ORF">AVDCRST_MAG45-1785</name>
</gene>
<dbReference type="FunFam" id="3.30.460.30:FF:000001">
    <property type="entry name" value="Glutamyl-tRNA reductase"/>
    <property type="match status" value="1"/>
</dbReference>
<dbReference type="GO" id="GO:0050661">
    <property type="term" value="F:NADP binding"/>
    <property type="evidence" value="ECO:0007669"/>
    <property type="project" value="InterPro"/>
</dbReference>
<dbReference type="Gene3D" id="3.40.50.720">
    <property type="entry name" value="NAD(P)-binding Rossmann-like Domain"/>
    <property type="match status" value="1"/>
</dbReference>
<keyword evidence="6 9" id="KW-0627">Porphyrin biosynthesis</keyword>
<evidence type="ECO:0000256" key="9">
    <source>
        <dbReference type="HAMAP-Rule" id="MF_00087"/>
    </source>
</evidence>
<feature type="binding site" evidence="9 11">
    <location>
        <begin position="127"/>
        <end position="129"/>
    </location>
    <ligand>
        <name>substrate</name>
    </ligand>
</feature>
<reference evidence="18" key="1">
    <citation type="submission" date="2020-02" db="EMBL/GenBank/DDBJ databases">
        <authorList>
            <person name="Meier V. D."/>
        </authorList>
    </citation>
    <scope>NUCLEOTIDE SEQUENCE</scope>
    <source>
        <strain evidence="18">AVDCRST_MAG45</strain>
    </source>
</reference>
<dbReference type="HAMAP" id="MF_00087">
    <property type="entry name" value="Glu_tRNA_reductase"/>
    <property type="match status" value="1"/>
</dbReference>
<dbReference type="EMBL" id="CADCVU010000152">
    <property type="protein sequence ID" value="CAA9509084.1"/>
    <property type="molecule type" value="Genomic_DNA"/>
</dbReference>
<feature type="binding site" evidence="9 11">
    <location>
        <position position="122"/>
    </location>
    <ligand>
        <name>substrate</name>
    </ligand>
</feature>
<feature type="binding site" evidence="9 12">
    <location>
        <begin position="202"/>
        <end position="207"/>
    </location>
    <ligand>
        <name>NADP(+)</name>
        <dbReference type="ChEBI" id="CHEBI:58349"/>
    </ligand>
</feature>
<evidence type="ECO:0000256" key="4">
    <source>
        <dbReference type="ARBA" id="ARBA00022857"/>
    </source>
</evidence>
<sequence>MSDPHGLEPAEAGAGLIALGVSHKTAPLALRERLALSEGRATGILSELTRSEAIHEAVALSTCNRTELYLLAADPVEAESAALTTLARQAGIPPTELFGRLYAIRGLEAVQHLFEVAGGLDSMIVGEAEIQGQVKRAYELALVEGVTGPLTNRLFRGALAAGKRVRTETAVGRSRVSVATVAVELAREVLGDLARRRVLVIGAGENGELTARALRQAGLETVFVANRRYDRAIGLAQRFDGEAVRFDDLPRELERADVVVSSTGSPHQILGREELELVVAERAGRPLLLIDIAVPRDIDSSVRDLPGIALYDMDDLQREVARNVSGREAEAPRARSVIDREVARFADWLASLEVVPTIAALRERGEEVVTQVLAENAGRWESLSEADGERVEVLARAVMRRLLHEPTLRLKRAEEGSYAQVQTLRELFGLEAEAGMLDAPAAEVTELATRRRAGPPRPPPG</sequence>
<dbReference type="AlphaFoldDB" id="A0A6J4SYI4"/>
<organism evidence="18">
    <name type="scientific">uncultured Solirubrobacterales bacterium</name>
    <dbReference type="NCBI Taxonomy" id="768556"/>
    <lineage>
        <taxon>Bacteria</taxon>
        <taxon>Bacillati</taxon>
        <taxon>Actinomycetota</taxon>
        <taxon>Thermoleophilia</taxon>
        <taxon>Solirubrobacterales</taxon>
        <taxon>environmental samples</taxon>
    </lineage>
</organism>
<feature type="active site" description="Nucleophile" evidence="9 10">
    <location>
        <position position="63"/>
    </location>
</feature>
<comment type="pathway">
    <text evidence="1 9 14">Porphyrin-containing compound metabolism; protoporphyrin-IX biosynthesis; 5-aminolevulinate from L-glutamyl-tRNA(Glu): step 1/2.</text>
</comment>
<dbReference type="InterPro" id="IPR015896">
    <property type="entry name" value="4pyrrol_synth_GluRdtase_dimer"/>
</dbReference>
<comment type="subunit">
    <text evidence="9">Homodimer.</text>
</comment>
<evidence type="ECO:0000313" key="18">
    <source>
        <dbReference type="EMBL" id="CAA9509084.1"/>
    </source>
</evidence>
<evidence type="ECO:0000256" key="1">
    <source>
        <dbReference type="ARBA" id="ARBA00005059"/>
    </source>
</evidence>
<feature type="binding site" evidence="9 11">
    <location>
        <position position="133"/>
    </location>
    <ligand>
        <name>substrate</name>
    </ligand>
</feature>
<keyword evidence="4 9" id="KW-0521">NADP</keyword>
<dbReference type="InterPro" id="IPR036453">
    <property type="entry name" value="GluRdtase_dimer_dom_sf"/>
</dbReference>
<comment type="domain">
    <text evidence="9">Possesses an unusual extended V-shaped dimeric structure with each monomer consisting of three distinct domains arranged along a curved 'spinal' alpha-helix. The N-terminal catalytic domain specifically recognizes the glutamate moiety of the substrate. The second domain is the NADPH-binding domain, and the third C-terminal domain is responsible for dimerization.</text>
</comment>
<accession>A0A6J4SYI4</accession>
<dbReference type="Gene3D" id="3.30.460.30">
    <property type="entry name" value="Glutamyl-tRNA reductase, N-terminal domain"/>
    <property type="match status" value="1"/>
</dbReference>
<evidence type="ECO:0000256" key="7">
    <source>
        <dbReference type="ARBA" id="ARBA00047464"/>
    </source>
</evidence>
<evidence type="ECO:0000259" key="17">
    <source>
        <dbReference type="Pfam" id="PF05201"/>
    </source>
</evidence>
<evidence type="ECO:0000256" key="5">
    <source>
        <dbReference type="ARBA" id="ARBA00023002"/>
    </source>
</evidence>
<dbReference type="EC" id="1.2.1.70" evidence="3 9"/>